<gene>
    <name evidence="1" type="ORF">CR513_13771</name>
</gene>
<evidence type="ECO:0000313" key="2">
    <source>
        <dbReference type="Proteomes" id="UP000257109"/>
    </source>
</evidence>
<accession>A0A371HJ04</accession>
<name>A0A371HJ04_MUCPR</name>
<feature type="non-terminal residue" evidence="1">
    <location>
        <position position="1"/>
    </location>
</feature>
<comment type="caution">
    <text evidence="1">The sequence shown here is derived from an EMBL/GenBank/DDBJ whole genome shotgun (WGS) entry which is preliminary data.</text>
</comment>
<sequence>MKRMFLENFFPASKTTSIRKEICGIRQHNGETLYEYCKRLMLMDKSMVDVASGGALIDKTPIGQNFSDNEWTIPLGTELTDDEP</sequence>
<dbReference type="Proteomes" id="UP000257109">
    <property type="component" value="Unassembled WGS sequence"/>
</dbReference>
<keyword evidence="2" id="KW-1185">Reference proteome</keyword>
<reference evidence="1" key="1">
    <citation type="submission" date="2018-05" db="EMBL/GenBank/DDBJ databases">
        <title>Draft genome of Mucuna pruriens seed.</title>
        <authorList>
            <person name="Nnadi N.E."/>
            <person name="Vos R."/>
            <person name="Hasami M.H."/>
            <person name="Devisetty U.K."/>
            <person name="Aguiy J.C."/>
        </authorList>
    </citation>
    <scope>NUCLEOTIDE SEQUENCE [LARGE SCALE GENOMIC DNA]</scope>
    <source>
        <strain evidence="1">JCA_2017</strain>
    </source>
</reference>
<evidence type="ECO:0000313" key="1">
    <source>
        <dbReference type="EMBL" id="RDY02749.1"/>
    </source>
</evidence>
<protein>
    <recommendedName>
        <fullName evidence="3">Retrotransposon gag domain-containing protein</fullName>
    </recommendedName>
</protein>
<organism evidence="1 2">
    <name type="scientific">Mucuna pruriens</name>
    <name type="common">Velvet bean</name>
    <name type="synonym">Dolichos pruriens</name>
    <dbReference type="NCBI Taxonomy" id="157652"/>
    <lineage>
        <taxon>Eukaryota</taxon>
        <taxon>Viridiplantae</taxon>
        <taxon>Streptophyta</taxon>
        <taxon>Embryophyta</taxon>
        <taxon>Tracheophyta</taxon>
        <taxon>Spermatophyta</taxon>
        <taxon>Magnoliopsida</taxon>
        <taxon>eudicotyledons</taxon>
        <taxon>Gunneridae</taxon>
        <taxon>Pentapetalae</taxon>
        <taxon>rosids</taxon>
        <taxon>fabids</taxon>
        <taxon>Fabales</taxon>
        <taxon>Fabaceae</taxon>
        <taxon>Papilionoideae</taxon>
        <taxon>50 kb inversion clade</taxon>
        <taxon>NPAAA clade</taxon>
        <taxon>indigoferoid/millettioid clade</taxon>
        <taxon>Phaseoleae</taxon>
        <taxon>Mucuna</taxon>
    </lineage>
</organism>
<evidence type="ECO:0008006" key="3">
    <source>
        <dbReference type="Google" id="ProtNLM"/>
    </source>
</evidence>
<dbReference type="EMBL" id="QJKJ01002469">
    <property type="protein sequence ID" value="RDY02749.1"/>
    <property type="molecule type" value="Genomic_DNA"/>
</dbReference>
<dbReference type="OrthoDB" id="1689420at2759"/>
<dbReference type="AlphaFoldDB" id="A0A371HJ04"/>
<proteinExistence type="predicted"/>